<dbReference type="Proteomes" id="UP001140094">
    <property type="component" value="Unassembled WGS sequence"/>
</dbReference>
<dbReference type="EMBL" id="JANBUO010001295">
    <property type="protein sequence ID" value="KAJ2798895.1"/>
    <property type="molecule type" value="Genomic_DNA"/>
</dbReference>
<keyword evidence="4 6" id="KW-0472">Membrane</keyword>
<dbReference type="AlphaFoldDB" id="A0A9W8LRJ2"/>
<feature type="region of interest" description="Disordered" evidence="5">
    <location>
        <begin position="209"/>
        <end position="241"/>
    </location>
</feature>
<protein>
    <recommendedName>
        <fullName evidence="9">COPI associated protein</fullName>
    </recommendedName>
</protein>
<organism evidence="7 8">
    <name type="scientific">Coemansia guatemalensis</name>
    <dbReference type="NCBI Taxonomy" id="2761395"/>
    <lineage>
        <taxon>Eukaryota</taxon>
        <taxon>Fungi</taxon>
        <taxon>Fungi incertae sedis</taxon>
        <taxon>Zoopagomycota</taxon>
        <taxon>Kickxellomycotina</taxon>
        <taxon>Kickxellomycetes</taxon>
        <taxon>Kickxellales</taxon>
        <taxon>Kickxellaceae</taxon>
        <taxon>Coemansia</taxon>
    </lineage>
</organism>
<dbReference type="PANTHER" id="PTHR28128">
    <property type="entry name" value="GOLGI APPARATUS MEMBRANE PROTEIN TVP15"/>
    <property type="match status" value="1"/>
</dbReference>
<reference evidence="7" key="1">
    <citation type="submission" date="2022-07" db="EMBL/GenBank/DDBJ databases">
        <title>Phylogenomic reconstructions and comparative analyses of Kickxellomycotina fungi.</title>
        <authorList>
            <person name="Reynolds N.K."/>
            <person name="Stajich J.E."/>
            <person name="Barry K."/>
            <person name="Grigoriev I.V."/>
            <person name="Crous P."/>
            <person name="Smith M.E."/>
        </authorList>
    </citation>
    <scope>NUCLEOTIDE SEQUENCE</scope>
    <source>
        <strain evidence="7">NRRL 1565</strain>
    </source>
</reference>
<dbReference type="InterPro" id="IPR013714">
    <property type="entry name" value="Golgi_TVP15"/>
</dbReference>
<dbReference type="Pfam" id="PF08507">
    <property type="entry name" value="COPI_assoc"/>
    <property type="match status" value="1"/>
</dbReference>
<evidence type="ECO:0000256" key="1">
    <source>
        <dbReference type="ARBA" id="ARBA00004141"/>
    </source>
</evidence>
<evidence type="ECO:0000256" key="5">
    <source>
        <dbReference type="SAM" id="MobiDB-lite"/>
    </source>
</evidence>
<evidence type="ECO:0000256" key="2">
    <source>
        <dbReference type="ARBA" id="ARBA00022692"/>
    </source>
</evidence>
<name>A0A9W8LRJ2_9FUNG</name>
<dbReference type="OrthoDB" id="423534at2759"/>
<evidence type="ECO:0008006" key="9">
    <source>
        <dbReference type="Google" id="ProtNLM"/>
    </source>
</evidence>
<evidence type="ECO:0000256" key="3">
    <source>
        <dbReference type="ARBA" id="ARBA00022989"/>
    </source>
</evidence>
<feature type="transmembrane region" description="Helical" evidence="6">
    <location>
        <begin position="42"/>
        <end position="60"/>
    </location>
</feature>
<feature type="transmembrane region" description="Helical" evidence="6">
    <location>
        <begin position="72"/>
        <end position="92"/>
    </location>
</feature>
<keyword evidence="8" id="KW-1185">Reference proteome</keyword>
<dbReference type="PANTHER" id="PTHR28128:SF1">
    <property type="entry name" value="GOLGI APPARATUS MEMBRANE PROTEIN TVP15"/>
    <property type="match status" value="1"/>
</dbReference>
<keyword evidence="2 6" id="KW-0812">Transmembrane</keyword>
<evidence type="ECO:0000256" key="6">
    <source>
        <dbReference type="SAM" id="Phobius"/>
    </source>
</evidence>
<accession>A0A9W8LRJ2</accession>
<evidence type="ECO:0000313" key="8">
    <source>
        <dbReference type="Proteomes" id="UP001140094"/>
    </source>
</evidence>
<evidence type="ECO:0000256" key="4">
    <source>
        <dbReference type="ARBA" id="ARBA00023136"/>
    </source>
</evidence>
<dbReference type="GO" id="GO:0016020">
    <property type="term" value="C:membrane"/>
    <property type="evidence" value="ECO:0007669"/>
    <property type="project" value="UniProtKB-SubCell"/>
</dbReference>
<sequence>MGYLNQYLLLLVFNLLNVVAFGAIISVAVINIVDHTAPTNLIIYYGYTGLLSLALLLSELRVPLLLNSQARFLFTYTGRGIVLTYFGCIVYTDKLFNVIACVFTVSLGVIYFVVAWVPFISMQHGLLYNWARWTSEGSSQLKVNGNDSIAGHSPSLEKPLHTITMDAGNIGRAQDPACYPGGPPEQAVSVHRLNQGYARHTSVQTITWPESPTEKAAESTALGAGEATTNADTGTRRQTNDSFVYGLTAETKEPETTGDAYLDSIINSSRFAREVMDNTDDNCIAVRSPHGLSGSMGLARELESPARTGVEPPAGEIARRSVTSLASTAPLAYLPDSSTHRPYTSAAVHNPHYQIAPTNNRGIAPISPPMPYHVFAPASRESLVENIAHVNRTLNSDSQDRGLR</sequence>
<gene>
    <name evidence="7" type="ORF">H4R20_004648</name>
</gene>
<comment type="caution">
    <text evidence="7">The sequence shown here is derived from an EMBL/GenBank/DDBJ whole genome shotgun (WGS) entry which is preliminary data.</text>
</comment>
<feature type="transmembrane region" description="Helical" evidence="6">
    <location>
        <begin position="98"/>
        <end position="119"/>
    </location>
</feature>
<comment type="subcellular location">
    <subcellularLocation>
        <location evidence="1">Membrane</location>
        <topology evidence="1">Multi-pass membrane protein</topology>
    </subcellularLocation>
</comment>
<feature type="transmembrane region" description="Helical" evidence="6">
    <location>
        <begin position="7"/>
        <end position="30"/>
    </location>
</feature>
<proteinExistence type="predicted"/>
<evidence type="ECO:0000313" key="7">
    <source>
        <dbReference type="EMBL" id="KAJ2798895.1"/>
    </source>
</evidence>
<keyword evidence="3 6" id="KW-1133">Transmembrane helix</keyword>